<feature type="non-terminal residue" evidence="1">
    <location>
        <position position="254"/>
    </location>
</feature>
<gene>
    <name evidence="1" type="ORF">FA95DRAFT_1484221</name>
</gene>
<organism evidence="1 2">
    <name type="scientific">Auriscalpium vulgare</name>
    <dbReference type="NCBI Taxonomy" id="40419"/>
    <lineage>
        <taxon>Eukaryota</taxon>
        <taxon>Fungi</taxon>
        <taxon>Dikarya</taxon>
        <taxon>Basidiomycota</taxon>
        <taxon>Agaricomycotina</taxon>
        <taxon>Agaricomycetes</taxon>
        <taxon>Russulales</taxon>
        <taxon>Auriscalpiaceae</taxon>
        <taxon>Auriscalpium</taxon>
    </lineage>
</organism>
<accession>A0ACB8S846</accession>
<reference evidence="1" key="1">
    <citation type="submission" date="2021-02" db="EMBL/GenBank/DDBJ databases">
        <authorList>
            <consortium name="DOE Joint Genome Institute"/>
            <person name="Ahrendt S."/>
            <person name="Looney B.P."/>
            <person name="Miyauchi S."/>
            <person name="Morin E."/>
            <person name="Drula E."/>
            <person name="Courty P.E."/>
            <person name="Chicoki N."/>
            <person name="Fauchery L."/>
            <person name="Kohler A."/>
            <person name="Kuo A."/>
            <person name="Labutti K."/>
            <person name="Pangilinan J."/>
            <person name="Lipzen A."/>
            <person name="Riley R."/>
            <person name="Andreopoulos W."/>
            <person name="He G."/>
            <person name="Johnson J."/>
            <person name="Barry K.W."/>
            <person name="Grigoriev I.V."/>
            <person name="Nagy L."/>
            <person name="Hibbett D."/>
            <person name="Henrissat B."/>
            <person name="Matheny P.B."/>
            <person name="Labbe J."/>
            <person name="Martin F."/>
        </authorList>
    </citation>
    <scope>NUCLEOTIDE SEQUENCE</scope>
    <source>
        <strain evidence="1">FP105234-sp</strain>
    </source>
</reference>
<comment type="caution">
    <text evidence="1">The sequence shown here is derived from an EMBL/GenBank/DDBJ whole genome shotgun (WGS) entry which is preliminary data.</text>
</comment>
<proteinExistence type="predicted"/>
<name>A0ACB8S846_9AGAM</name>
<protein>
    <submittedName>
        <fullName evidence="1">Uncharacterized protein</fullName>
    </submittedName>
</protein>
<keyword evidence="2" id="KW-1185">Reference proteome</keyword>
<dbReference type="Proteomes" id="UP000814033">
    <property type="component" value="Unassembled WGS sequence"/>
</dbReference>
<dbReference type="EMBL" id="MU275847">
    <property type="protein sequence ID" value="KAI0052136.1"/>
    <property type="molecule type" value="Genomic_DNA"/>
</dbReference>
<evidence type="ECO:0000313" key="1">
    <source>
        <dbReference type="EMBL" id="KAI0052136.1"/>
    </source>
</evidence>
<reference evidence="1" key="2">
    <citation type="journal article" date="2022" name="New Phytol.">
        <title>Evolutionary transition to the ectomycorrhizal habit in the genomes of a hyperdiverse lineage of mushroom-forming fungi.</title>
        <authorList>
            <person name="Looney B."/>
            <person name="Miyauchi S."/>
            <person name="Morin E."/>
            <person name="Drula E."/>
            <person name="Courty P.E."/>
            <person name="Kohler A."/>
            <person name="Kuo A."/>
            <person name="LaButti K."/>
            <person name="Pangilinan J."/>
            <person name="Lipzen A."/>
            <person name="Riley R."/>
            <person name="Andreopoulos W."/>
            <person name="He G."/>
            <person name="Johnson J."/>
            <person name="Nolan M."/>
            <person name="Tritt A."/>
            <person name="Barry K.W."/>
            <person name="Grigoriev I.V."/>
            <person name="Nagy L.G."/>
            <person name="Hibbett D."/>
            <person name="Henrissat B."/>
            <person name="Matheny P.B."/>
            <person name="Labbe J."/>
            <person name="Martin F.M."/>
        </authorList>
    </citation>
    <scope>NUCLEOTIDE SEQUENCE</scope>
    <source>
        <strain evidence="1">FP105234-sp</strain>
    </source>
</reference>
<evidence type="ECO:0000313" key="2">
    <source>
        <dbReference type="Proteomes" id="UP000814033"/>
    </source>
</evidence>
<sequence>MAPPTVDRTIIEPLSVHAHQADSLQDALKVVISARRQYDLQTREERINPVLSANNALATSEAPTSASCQALLDDVMEGARSQPRMDVASTVRPSLVKYVTARQETVSEKVTRLRQEYLDLHHKWVEMCAMLDNSNQPSASEEIAAVSGRTTRRSAAVLGDAVRSDLEMEQIIASLGNEELYDPAHLAIRNVAIIPDMISVTRGKVDYVLDDTNNLVDDPASFYDIGAGMAAWTDAEKEIFKDKYAAHPKQFGII</sequence>